<evidence type="ECO:0000313" key="1">
    <source>
        <dbReference type="EMBL" id="MBA4659546.1"/>
    </source>
</evidence>
<reference evidence="1" key="2">
    <citation type="submission" date="2020-07" db="EMBL/GenBank/DDBJ databases">
        <authorList>
            <person name="Vera ALvarez R."/>
            <person name="Arias-Moreno D.M."/>
            <person name="Jimenez-Jacinto V."/>
            <person name="Jimenez-Bremont J.F."/>
            <person name="Swaminathan K."/>
            <person name="Moose S.P."/>
            <person name="Guerrero-Gonzalez M.L."/>
            <person name="Marino-Ramirez L."/>
            <person name="Landsman D."/>
            <person name="Rodriguez-Kessler M."/>
            <person name="Delgado-Sanchez P."/>
        </authorList>
    </citation>
    <scope>NUCLEOTIDE SEQUENCE</scope>
    <source>
        <tissue evidence="1">Cladode</tissue>
    </source>
</reference>
<dbReference type="EMBL" id="GISG01204291">
    <property type="protein sequence ID" value="MBA4659546.1"/>
    <property type="molecule type" value="Transcribed_RNA"/>
</dbReference>
<name>A0A7C9E9C4_OPUST</name>
<organism evidence="1">
    <name type="scientific">Opuntia streptacantha</name>
    <name type="common">Prickly pear cactus</name>
    <name type="synonym">Opuntia cardona</name>
    <dbReference type="NCBI Taxonomy" id="393608"/>
    <lineage>
        <taxon>Eukaryota</taxon>
        <taxon>Viridiplantae</taxon>
        <taxon>Streptophyta</taxon>
        <taxon>Embryophyta</taxon>
        <taxon>Tracheophyta</taxon>
        <taxon>Spermatophyta</taxon>
        <taxon>Magnoliopsida</taxon>
        <taxon>eudicotyledons</taxon>
        <taxon>Gunneridae</taxon>
        <taxon>Pentapetalae</taxon>
        <taxon>Caryophyllales</taxon>
        <taxon>Cactineae</taxon>
        <taxon>Cactaceae</taxon>
        <taxon>Opuntioideae</taxon>
        <taxon>Opuntia</taxon>
    </lineage>
</organism>
<reference evidence="1" key="1">
    <citation type="journal article" date="2013" name="J. Plant Res.">
        <title>Effect of fungi and light on seed germination of three Opuntia species from semiarid lands of central Mexico.</title>
        <authorList>
            <person name="Delgado-Sanchez P."/>
            <person name="Jimenez-Bremont J.F."/>
            <person name="Guerrero-Gonzalez Mde L."/>
            <person name="Flores J."/>
        </authorList>
    </citation>
    <scope>NUCLEOTIDE SEQUENCE</scope>
    <source>
        <tissue evidence="1">Cladode</tissue>
    </source>
</reference>
<accession>A0A7C9E9C4</accession>
<protein>
    <submittedName>
        <fullName evidence="1">Uncharacterized protein</fullName>
    </submittedName>
</protein>
<proteinExistence type="predicted"/>
<sequence length="121" mass="13453">MGICFNLLHQNNRSCLNWTNLLISPGNVSRLSQLARSRENKFDNSPISLGNCLSLRQSERSSDCRCTSCLTDLGSTQKSFPDKSRCLRWINLPVLVGTSFIPTLASLNTLKCGENLNSFVN</sequence>
<dbReference type="AlphaFoldDB" id="A0A7C9E9C4"/>